<gene>
    <name evidence="2" type="ORF">MSAN_00553800</name>
</gene>
<evidence type="ECO:0000256" key="1">
    <source>
        <dbReference type="SAM" id="MobiDB-lite"/>
    </source>
</evidence>
<dbReference type="AlphaFoldDB" id="A0A8H6ZAQ0"/>
<comment type="caution">
    <text evidence="2">The sequence shown here is derived from an EMBL/GenBank/DDBJ whole genome shotgun (WGS) entry which is preliminary data.</text>
</comment>
<proteinExistence type="predicted"/>
<accession>A0A8H6ZAQ0</accession>
<organism evidence="2 3">
    <name type="scientific">Mycena sanguinolenta</name>
    <dbReference type="NCBI Taxonomy" id="230812"/>
    <lineage>
        <taxon>Eukaryota</taxon>
        <taxon>Fungi</taxon>
        <taxon>Dikarya</taxon>
        <taxon>Basidiomycota</taxon>
        <taxon>Agaricomycotina</taxon>
        <taxon>Agaricomycetes</taxon>
        <taxon>Agaricomycetidae</taxon>
        <taxon>Agaricales</taxon>
        <taxon>Marasmiineae</taxon>
        <taxon>Mycenaceae</taxon>
        <taxon>Mycena</taxon>
    </lineage>
</organism>
<dbReference type="EMBL" id="JACAZH010000003">
    <property type="protein sequence ID" value="KAF7373441.1"/>
    <property type="molecule type" value="Genomic_DNA"/>
</dbReference>
<feature type="region of interest" description="Disordered" evidence="1">
    <location>
        <begin position="661"/>
        <end position="687"/>
    </location>
</feature>
<sequence>MLYRSFKADCSFAARHGYPLPLPQPDDDFPRQQGIEIGDVGVVTADGSFDTFFNIRQVDDPVNCSGLPVGFEEVPLKPDDYRLWSSHFGPFLRDRGIELDDDDLYLVTGVDKSTLWNVSATKKTAADTQITLKLRATQIGSLASSYRWEWEDGGQFSDSGPRRPPGEASDLQNQTVFLRGFRISRRRPYFRKEKKTKVISVAESKSPEIFKAKGSSSGSSQQTHRSSGGTHNAYVTGGVLHEANTGDTNNTDSITVSHVPAPSKRYHPADAINAHMLASCDVSVAVTHDDEWMSVLEEEEEEVPEDAELIRRILLKYSIKVEFGMVVVVYFGFHLQMEGCASLKPRVTDPVTEPVHIGPSVASAEISAPETRPLTDFKETPPPYERFTFKPMDSASGHGERRSFEGSRKSPRLPEPGIGGDSGIGEDGWLCDFSFGPNGAFFVQSDSMWAWSDNNTLPEPLRLILEDPNHPQANKFPYDVAFPMEPGTWCMSWRTMKGEDYYEELFLGPKYTKLAEFMRNIAQNGEHCTRTVFGPNASYFTISPSGYSWQHLPPALENDIVGRIKKGTPTAVALGVHGSFVALYSNGDATFDVAQNYPAVDALIRNSAEVTRRKGIAFVALSPYAAGQYYVAYGDSSASWNIPTEWSVDVTTVPAVSPQLEGKRLRHHSQQNPGPRTSSFDTSGGSAGVGFDPGTLGNFDPSVLNGFDLSTLVQGLDPAGVVNGITAMFGND</sequence>
<name>A0A8H6ZAQ0_9AGAR</name>
<feature type="region of interest" description="Disordered" evidence="1">
    <location>
        <begin position="386"/>
        <end position="421"/>
    </location>
</feature>
<feature type="compositionally biased region" description="Basic and acidic residues" evidence="1">
    <location>
        <begin position="398"/>
        <end position="408"/>
    </location>
</feature>
<feature type="compositionally biased region" description="Polar residues" evidence="1">
    <location>
        <begin position="670"/>
        <end position="684"/>
    </location>
</feature>
<dbReference type="Proteomes" id="UP000623467">
    <property type="component" value="Unassembled WGS sequence"/>
</dbReference>
<keyword evidence="3" id="KW-1185">Reference proteome</keyword>
<reference evidence="2" key="1">
    <citation type="submission" date="2020-05" db="EMBL/GenBank/DDBJ databases">
        <title>Mycena genomes resolve the evolution of fungal bioluminescence.</title>
        <authorList>
            <person name="Tsai I.J."/>
        </authorList>
    </citation>
    <scope>NUCLEOTIDE SEQUENCE</scope>
    <source>
        <strain evidence="2">160909Yilan</strain>
    </source>
</reference>
<feature type="compositionally biased region" description="Low complexity" evidence="1">
    <location>
        <begin position="214"/>
        <end position="230"/>
    </location>
</feature>
<dbReference type="OrthoDB" id="4764735at2759"/>
<evidence type="ECO:0000313" key="3">
    <source>
        <dbReference type="Proteomes" id="UP000623467"/>
    </source>
</evidence>
<protein>
    <submittedName>
        <fullName evidence="2">Uncharacterized protein</fullName>
    </submittedName>
</protein>
<feature type="region of interest" description="Disordered" evidence="1">
    <location>
        <begin position="210"/>
        <end position="234"/>
    </location>
</feature>
<evidence type="ECO:0000313" key="2">
    <source>
        <dbReference type="EMBL" id="KAF7373441.1"/>
    </source>
</evidence>